<gene>
    <name evidence="1" type="ORF">CURHAP_LOCUS41152</name>
</gene>
<protein>
    <submittedName>
        <fullName evidence="1">Uncharacterized protein</fullName>
    </submittedName>
</protein>
<dbReference type="Proteomes" id="UP000507222">
    <property type="component" value="Unassembled WGS sequence"/>
</dbReference>
<dbReference type="EMBL" id="CAEKDK010000006">
    <property type="protein sequence ID" value="CAB4285374.1"/>
    <property type="molecule type" value="Genomic_DNA"/>
</dbReference>
<organism evidence="1 2">
    <name type="scientific">Prunus armeniaca</name>
    <name type="common">Apricot</name>
    <name type="synonym">Armeniaca vulgaris</name>
    <dbReference type="NCBI Taxonomy" id="36596"/>
    <lineage>
        <taxon>Eukaryota</taxon>
        <taxon>Viridiplantae</taxon>
        <taxon>Streptophyta</taxon>
        <taxon>Embryophyta</taxon>
        <taxon>Tracheophyta</taxon>
        <taxon>Spermatophyta</taxon>
        <taxon>Magnoliopsida</taxon>
        <taxon>eudicotyledons</taxon>
        <taxon>Gunneridae</taxon>
        <taxon>Pentapetalae</taxon>
        <taxon>rosids</taxon>
        <taxon>fabids</taxon>
        <taxon>Rosales</taxon>
        <taxon>Rosaceae</taxon>
        <taxon>Amygdaloideae</taxon>
        <taxon>Amygdaleae</taxon>
        <taxon>Prunus</taxon>
    </lineage>
</organism>
<dbReference type="AlphaFoldDB" id="A0A6J5VBZ8"/>
<evidence type="ECO:0000313" key="1">
    <source>
        <dbReference type="EMBL" id="CAB4285374.1"/>
    </source>
</evidence>
<proteinExistence type="predicted"/>
<reference evidence="1 2" key="1">
    <citation type="submission" date="2020-05" db="EMBL/GenBank/DDBJ databases">
        <authorList>
            <person name="Campoy J."/>
            <person name="Schneeberger K."/>
            <person name="Spophaly S."/>
        </authorList>
    </citation>
    <scope>NUCLEOTIDE SEQUENCE [LARGE SCALE GENOMIC DNA]</scope>
    <source>
        <strain evidence="1">PruArmRojPasFocal</strain>
    </source>
</reference>
<evidence type="ECO:0000313" key="2">
    <source>
        <dbReference type="Proteomes" id="UP000507222"/>
    </source>
</evidence>
<sequence>MVQEDGRSMLNLAHDAWVSSSCWRSRARASSSSNASAWELKLSLEQNFARAPLLQHKFLTSFFLALFAEQAM</sequence>
<accession>A0A6J5VBZ8</accession>
<name>A0A6J5VBZ8_PRUAR</name>